<accession>A0A3N6RI34</accession>
<dbReference type="Proteomes" id="UP000269154">
    <property type="component" value="Unassembled WGS sequence"/>
</dbReference>
<name>A0A3N6RI34_9CYAN</name>
<dbReference type="RefSeq" id="WP_124147177.1">
    <property type="nucleotide sequence ID" value="NZ_CAWOKI010000239.1"/>
</dbReference>
<dbReference type="EMBL" id="RCBY01000162">
    <property type="protein sequence ID" value="RQH31838.1"/>
    <property type="molecule type" value="Genomic_DNA"/>
</dbReference>
<dbReference type="OrthoDB" id="489708at2"/>
<comment type="caution">
    <text evidence="1">The sequence shown here is derived from an EMBL/GenBank/DDBJ whole genome shotgun (WGS) entry which is preliminary data.</text>
</comment>
<evidence type="ECO:0000313" key="2">
    <source>
        <dbReference type="Proteomes" id="UP000269154"/>
    </source>
</evidence>
<gene>
    <name evidence="1" type="ORF">D5R40_22865</name>
</gene>
<proteinExistence type="predicted"/>
<dbReference type="AlphaFoldDB" id="A0A3N6RI34"/>
<evidence type="ECO:0008006" key="3">
    <source>
        <dbReference type="Google" id="ProtNLM"/>
    </source>
</evidence>
<evidence type="ECO:0000313" key="1">
    <source>
        <dbReference type="EMBL" id="RQH31838.1"/>
    </source>
</evidence>
<protein>
    <recommendedName>
        <fullName evidence="3">DUF2281 domain-containing protein</fullName>
    </recommendedName>
</protein>
<organism evidence="1 2">
    <name type="scientific">Okeania hirsuta</name>
    <dbReference type="NCBI Taxonomy" id="1458930"/>
    <lineage>
        <taxon>Bacteria</taxon>
        <taxon>Bacillati</taxon>
        <taxon>Cyanobacteriota</taxon>
        <taxon>Cyanophyceae</taxon>
        <taxon>Oscillatoriophycideae</taxon>
        <taxon>Oscillatoriales</taxon>
        <taxon>Microcoleaceae</taxon>
        <taxon>Okeania</taxon>
    </lineage>
</organism>
<sequence>MTQAISYEQIILENVKNLTLQQQQEVLDFIAFLKFKGQKQEISEKEEKVISMLEAAKEFVGCLESGVGGLSLKKLK</sequence>
<keyword evidence="2" id="KW-1185">Reference proteome</keyword>
<reference evidence="1 2" key="1">
    <citation type="journal article" date="2018" name="ACS Chem. Biol.">
        <title>Ketoreductase domain dysfunction expands chemodiversity: malyngamide biosynthesis in the cyanobacterium Okeania hirsuta.</title>
        <authorList>
            <person name="Moss N.A."/>
            <person name="Leao T."/>
            <person name="Rankin M."/>
            <person name="McCullough T.M."/>
            <person name="Qu P."/>
            <person name="Korobeynikov A."/>
            <person name="Smith J.L."/>
            <person name="Gerwick L."/>
            <person name="Gerwick W.H."/>
        </authorList>
    </citation>
    <scope>NUCLEOTIDE SEQUENCE [LARGE SCALE GENOMIC DNA]</scope>
    <source>
        <strain evidence="1 2">PAB10Feb10-1</strain>
    </source>
</reference>